<name>A0A8T0A092_9BILA</name>
<dbReference type="Proteomes" id="UP000605970">
    <property type="component" value="Unassembled WGS sequence"/>
</dbReference>
<comment type="caution">
    <text evidence="1">The sequence shown here is derived from an EMBL/GenBank/DDBJ whole genome shotgun (WGS) entry which is preliminary data.</text>
</comment>
<reference evidence="1" key="1">
    <citation type="journal article" date="2020" name="Ecol. Evol.">
        <title>Genome structure and content of the rice root-knot nematode (Meloidogyne graminicola).</title>
        <authorList>
            <person name="Phan N.T."/>
            <person name="Danchin E.G.J."/>
            <person name="Klopp C."/>
            <person name="Perfus-Barbeoch L."/>
            <person name="Kozlowski D.K."/>
            <person name="Koutsovoulos G.D."/>
            <person name="Lopez-Roques C."/>
            <person name="Bouchez O."/>
            <person name="Zahm M."/>
            <person name="Besnard G."/>
            <person name="Bellafiore S."/>
        </authorList>
    </citation>
    <scope>NUCLEOTIDE SEQUENCE</scope>
    <source>
        <strain evidence="1">VN-18</strain>
    </source>
</reference>
<gene>
    <name evidence="1" type="ORF">Mgra_00001106</name>
</gene>
<protein>
    <submittedName>
        <fullName evidence="1">Uncharacterized protein</fullName>
    </submittedName>
</protein>
<keyword evidence="2" id="KW-1185">Reference proteome</keyword>
<accession>A0A8T0A092</accession>
<evidence type="ECO:0000313" key="1">
    <source>
        <dbReference type="EMBL" id="KAF7639431.1"/>
    </source>
</evidence>
<sequence>MNICYFIIILFYNKAAITIKWKTTNNKRKENLKQKIFNLCHQFVLLWTSLGVRQLLVYLYN</sequence>
<dbReference type="EMBL" id="JABEBT010000005">
    <property type="protein sequence ID" value="KAF7639431.1"/>
    <property type="molecule type" value="Genomic_DNA"/>
</dbReference>
<dbReference type="AlphaFoldDB" id="A0A8T0A092"/>
<proteinExistence type="predicted"/>
<organism evidence="1 2">
    <name type="scientific">Meloidogyne graminicola</name>
    <dbReference type="NCBI Taxonomy" id="189291"/>
    <lineage>
        <taxon>Eukaryota</taxon>
        <taxon>Metazoa</taxon>
        <taxon>Ecdysozoa</taxon>
        <taxon>Nematoda</taxon>
        <taxon>Chromadorea</taxon>
        <taxon>Rhabditida</taxon>
        <taxon>Tylenchina</taxon>
        <taxon>Tylenchomorpha</taxon>
        <taxon>Tylenchoidea</taxon>
        <taxon>Meloidogynidae</taxon>
        <taxon>Meloidogyninae</taxon>
        <taxon>Meloidogyne</taxon>
    </lineage>
</organism>
<evidence type="ECO:0000313" key="2">
    <source>
        <dbReference type="Proteomes" id="UP000605970"/>
    </source>
</evidence>